<dbReference type="InterPro" id="IPR029021">
    <property type="entry name" value="Prot-tyrosine_phosphatase-like"/>
</dbReference>
<dbReference type="PROSITE" id="PS50853">
    <property type="entry name" value="FN3"/>
    <property type="match status" value="1"/>
</dbReference>
<gene>
    <name evidence="11" type="ORF">HFQ381_LOCUS13831</name>
</gene>
<feature type="domain" description="Tyrosine-protein phosphatase" evidence="8">
    <location>
        <begin position="555"/>
        <end position="817"/>
    </location>
</feature>
<dbReference type="Pfam" id="PF00041">
    <property type="entry name" value="fn3"/>
    <property type="match status" value="1"/>
</dbReference>
<evidence type="ECO:0000256" key="2">
    <source>
        <dbReference type="ARBA" id="ARBA00022729"/>
    </source>
</evidence>
<keyword evidence="5 7" id="KW-0472">Membrane</keyword>
<feature type="domain" description="Tyrosine specific protein phosphatases" evidence="9">
    <location>
        <begin position="1030"/>
        <end position="1091"/>
    </location>
</feature>
<dbReference type="PRINTS" id="PR00700">
    <property type="entry name" value="PRTYPHPHTASE"/>
</dbReference>
<name>A0A820I2J8_9BILA</name>
<dbReference type="InterPro" id="IPR000073">
    <property type="entry name" value="AB_hydrolase_1"/>
</dbReference>
<comment type="subcellular location">
    <subcellularLocation>
        <location evidence="1">Membrane</location>
        <topology evidence="1">Single-pass membrane protein</topology>
    </subcellularLocation>
</comment>
<organism evidence="11 12">
    <name type="scientific">Rotaria socialis</name>
    <dbReference type="NCBI Taxonomy" id="392032"/>
    <lineage>
        <taxon>Eukaryota</taxon>
        <taxon>Metazoa</taxon>
        <taxon>Spiralia</taxon>
        <taxon>Gnathifera</taxon>
        <taxon>Rotifera</taxon>
        <taxon>Eurotatoria</taxon>
        <taxon>Bdelloidea</taxon>
        <taxon>Philodinida</taxon>
        <taxon>Philodinidae</taxon>
        <taxon>Rotaria</taxon>
    </lineage>
</organism>
<feature type="domain" description="Tyrosine-protein phosphatase" evidence="8">
    <location>
        <begin position="854"/>
        <end position="1091"/>
    </location>
</feature>
<accession>A0A820I2J8</accession>
<keyword evidence="2" id="KW-0732">Signal</keyword>
<dbReference type="CDD" id="cd00063">
    <property type="entry name" value="FN3"/>
    <property type="match status" value="1"/>
</dbReference>
<feature type="domain" description="Fibronectin type-III" evidence="10">
    <location>
        <begin position="141"/>
        <end position="233"/>
    </location>
</feature>
<keyword evidence="3" id="KW-0378">Hydrolase</keyword>
<evidence type="ECO:0000256" key="3">
    <source>
        <dbReference type="ARBA" id="ARBA00022801"/>
    </source>
</evidence>
<evidence type="ECO:0000259" key="8">
    <source>
        <dbReference type="PROSITE" id="PS50055"/>
    </source>
</evidence>
<dbReference type="InterPro" id="IPR000242">
    <property type="entry name" value="PTP_cat"/>
</dbReference>
<dbReference type="GO" id="GO:0016020">
    <property type="term" value="C:membrane"/>
    <property type="evidence" value="ECO:0007669"/>
    <property type="project" value="UniProtKB-SubCell"/>
</dbReference>
<evidence type="ECO:0000256" key="4">
    <source>
        <dbReference type="ARBA" id="ARBA00022912"/>
    </source>
</evidence>
<evidence type="ECO:0000256" key="6">
    <source>
        <dbReference type="ARBA" id="ARBA00051722"/>
    </source>
</evidence>
<dbReference type="Proteomes" id="UP000663851">
    <property type="component" value="Unassembled WGS sequence"/>
</dbReference>
<dbReference type="FunFam" id="3.90.190.10:FF:000013">
    <property type="entry name" value="receptor-type tyrosine-protein phosphatase zeta isoform X1"/>
    <property type="match status" value="1"/>
</dbReference>
<dbReference type="Pfam" id="PF00102">
    <property type="entry name" value="Y_phosphatase"/>
    <property type="match status" value="2"/>
</dbReference>
<evidence type="ECO:0000256" key="7">
    <source>
        <dbReference type="SAM" id="Phobius"/>
    </source>
</evidence>
<dbReference type="InterPro" id="IPR016130">
    <property type="entry name" value="Tyr_Pase_AS"/>
</dbReference>
<dbReference type="EMBL" id="CAJOBO010000883">
    <property type="protein sequence ID" value="CAF4305506.1"/>
    <property type="molecule type" value="Genomic_DNA"/>
</dbReference>
<dbReference type="FunFam" id="3.90.190.10:FF:000088">
    <property type="entry name" value="Receptor protein-tyrosine phosphatase LAR"/>
    <property type="match status" value="1"/>
</dbReference>
<dbReference type="InterPro" id="IPR003961">
    <property type="entry name" value="FN3_dom"/>
</dbReference>
<evidence type="ECO:0000259" key="10">
    <source>
        <dbReference type="PROSITE" id="PS50853"/>
    </source>
</evidence>
<protein>
    <recommendedName>
        <fullName evidence="13">Protein-tyrosine-phosphatase</fullName>
    </recommendedName>
</protein>
<dbReference type="InterPro" id="IPR029058">
    <property type="entry name" value="AB_hydrolase_fold"/>
</dbReference>
<keyword evidence="7" id="KW-1133">Transmembrane helix</keyword>
<reference evidence="11" key="1">
    <citation type="submission" date="2021-02" db="EMBL/GenBank/DDBJ databases">
        <authorList>
            <person name="Nowell W R."/>
        </authorList>
    </citation>
    <scope>NUCLEOTIDE SEQUENCE</scope>
</reference>
<dbReference type="SMART" id="SM00194">
    <property type="entry name" value="PTPc"/>
    <property type="match status" value="2"/>
</dbReference>
<keyword evidence="4" id="KW-0904">Protein phosphatase</keyword>
<dbReference type="InterPro" id="IPR000387">
    <property type="entry name" value="Tyr_Pase_dom"/>
</dbReference>
<dbReference type="InterPro" id="IPR013783">
    <property type="entry name" value="Ig-like_fold"/>
</dbReference>
<dbReference type="Gene3D" id="2.60.40.10">
    <property type="entry name" value="Immunoglobulins"/>
    <property type="match status" value="1"/>
</dbReference>
<dbReference type="Gene3D" id="3.90.190.10">
    <property type="entry name" value="Protein tyrosine phosphatase superfamily"/>
    <property type="match status" value="2"/>
</dbReference>
<dbReference type="SUPFAM" id="SSF53474">
    <property type="entry name" value="alpha/beta-Hydrolases"/>
    <property type="match status" value="1"/>
</dbReference>
<proteinExistence type="predicted"/>
<evidence type="ECO:0000259" key="9">
    <source>
        <dbReference type="PROSITE" id="PS50056"/>
    </source>
</evidence>
<feature type="domain" description="Tyrosine specific protein phosphatases" evidence="9">
    <location>
        <begin position="734"/>
        <end position="808"/>
    </location>
</feature>
<comment type="caution">
    <text evidence="11">The sequence shown here is derived from an EMBL/GenBank/DDBJ whole genome shotgun (WGS) entry which is preliminary data.</text>
</comment>
<dbReference type="SMART" id="SM00060">
    <property type="entry name" value="FN3"/>
    <property type="match status" value="1"/>
</dbReference>
<dbReference type="Gene3D" id="3.40.50.1820">
    <property type="entry name" value="alpha/beta hydrolase"/>
    <property type="match status" value="1"/>
</dbReference>
<dbReference type="PANTHER" id="PTHR19134">
    <property type="entry name" value="RECEPTOR-TYPE TYROSINE-PROTEIN PHOSPHATASE"/>
    <property type="match status" value="1"/>
</dbReference>
<dbReference type="PROSITE" id="PS50055">
    <property type="entry name" value="TYR_PHOSPHATASE_PTP"/>
    <property type="match status" value="2"/>
</dbReference>
<dbReference type="Pfam" id="PF00561">
    <property type="entry name" value="Abhydrolase_1"/>
    <property type="match status" value="1"/>
</dbReference>
<dbReference type="InterPro" id="IPR003595">
    <property type="entry name" value="Tyr_Pase_cat"/>
</dbReference>
<keyword evidence="7" id="KW-0812">Transmembrane</keyword>
<evidence type="ECO:0000313" key="11">
    <source>
        <dbReference type="EMBL" id="CAF4305506.1"/>
    </source>
</evidence>
<evidence type="ECO:0008006" key="13">
    <source>
        <dbReference type="Google" id="ProtNLM"/>
    </source>
</evidence>
<dbReference type="GO" id="GO:0004725">
    <property type="term" value="F:protein tyrosine phosphatase activity"/>
    <property type="evidence" value="ECO:0007669"/>
    <property type="project" value="UniProtKB-EC"/>
</dbReference>
<dbReference type="InterPro" id="IPR036116">
    <property type="entry name" value="FN3_sf"/>
</dbReference>
<feature type="transmembrane region" description="Helical" evidence="7">
    <location>
        <begin position="457"/>
        <end position="481"/>
    </location>
</feature>
<sequence length="1416" mass="163793">MYHTDFNGYYFHTIYYLLFNFLSTKLTLSSLANIHQVNEAIFINPETNSAIIRCPLDLKPGFNIQWYDAINNRYENDHQGYYRINGVEPYDRELICSSVSRTGIEEDDQYRIKIRMYVSYDLLELLELERAPICAEDRPLPIRHIAILHRTNTTLTLQWKEENYNRKANISYYELILRHNHTIKSRVLVNHTQTTYTFASLHPNTVYSIEISVIDIWQRSSQSTRTTARTLRKNENFSSHKLIDRQLLQQSISCYHINHELLLIELNRSRFLTRNSIYNLTIYNNEDHAVLVDNLYSPEQSLPLMKTLNSFIYYLNGSSMPHKIKLAISTMQLEFLGLIHKYCEDFYPIYSPLTCSIKSINQYEYQIMINTYLHNNHKHIMTLKPNYVFYQTNETHVTQESIDNIHKYTTANISDVAENYSVILENNLIGSDKHDKLNITILCSINRIVPVNQTNKAIIGFIVIIILFFIIGAILVALIVYQKSAQVVVPNSLINQVNIFRKNRNTFFVQINDPSIDNAAKILEKEYQEYDSKPVPIYRFPAYVAYLHKDTDFGFIRLFENICESSKANNFPANIAQIEYNQCKNRYVNILTYDHSRVKLSDIENNEKETYINANYIDGFEKGNAYIATQGPMINTMNDFWKMIWEKDVSVLVMITNIKECGRVKCDIYWPQEGAQTYGTIQVTLVRTISLAYYIKRVFLIRSETNDQLIDCERLVHQFHFTSWPDHGVPSFTLPVLSFVRRSSACSTETNGPIVVHCSAGVGRTGTYIVIDTMLKKINKQQSIDIPNFLKHIRQQRNFLVQNEEQFIFIYDVLSEAIQLLTISEKSLELNAHNIDNIMQTLDKLDTDSNLRQIEKQFQSIVEQKVADNGSSSVEQMKKNSLKNRNQDILPLDVCRVVLSTYKRLVPGDYINASYIHGYYRVNEFIITQHPMMNTKGDFWQMIWDSNANVIVSLYADEKAQPDVPDFWPAGNEILNCGGFFIGLIDESFDSDYIYRDCVLRSIEGNRELKVKLISCSYWPDTCSPVKLSFDIINKIRDLKTNRPIVVHDLFGGHRAAIFCALYTMHEQIEIEGVLNVYELARIYHLKRPGIWRYHRIQMIVTELNIPCAWGGTLAGILLQGDVGVTDRFNRSTTKIIGIHGWLDNLNSLLPVSKKLIEHNPNYEIYLYDRAGHGFSSHLPKGFDYSYGCGLQDVREVIKTLGWHKEKFSIIGHSFGAMLGMTYATCHQDEVLCVVAIDAMVRAEVTTELFWTTVGRRIDHNLSFLNTIPSTYTDELTLEKAITHTKSGRPGITDEAAKLLIERAVRRDEDNKLCFTRDPALKMASIMPFSVDMVESVARTIKASILLIGANDPQYPRAHQALDLFKQLVPNFEVTLIDGPHHLHMTHVDKVVERIEQYFDKYLKQAPTRMIINSKL</sequence>
<comment type="catalytic activity">
    <reaction evidence="6">
        <text>O-phospho-L-tyrosyl-[protein] + H2O = L-tyrosyl-[protein] + phosphate</text>
        <dbReference type="Rhea" id="RHEA:10684"/>
        <dbReference type="Rhea" id="RHEA-COMP:10136"/>
        <dbReference type="Rhea" id="RHEA-COMP:20101"/>
        <dbReference type="ChEBI" id="CHEBI:15377"/>
        <dbReference type="ChEBI" id="CHEBI:43474"/>
        <dbReference type="ChEBI" id="CHEBI:46858"/>
        <dbReference type="ChEBI" id="CHEBI:61978"/>
        <dbReference type="EC" id="3.1.3.48"/>
    </reaction>
</comment>
<dbReference type="SUPFAM" id="SSF52799">
    <property type="entry name" value="(Phosphotyrosine protein) phosphatases II"/>
    <property type="match status" value="2"/>
</dbReference>
<dbReference type="PROSITE" id="PS00383">
    <property type="entry name" value="TYR_PHOSPHATASE_1"/>
    <property type="match status" value="1"/>
</dbReference>
<evidence type="ECO:0000256" key="5">
    <source>
        <dbReference type="ARBA" id="ARBA00023136"/>
    </source>
</evidence>
<dbReference type="InterPro" id="IPR050348">
    <property type="entry name" value="Protein-Tyr_Phosphatase"/>
</dbReference>
<evidence type="ECO:0000313" key="12">
    <source>
        <dbReference type="Proteomes" id="UP000663851"/>
    </source>
</evidence>
<evidence type="ECO:0000256" key="1">
    <source>
        <dbReference type="ARBA" id="ARBA00004167"/>
    </source>
</evidence>
<dbReference type="PANTHER" id="PTHR19134:SF540">
    <property type="entry name" value="TYROSINE-PROTEIN PHOSPHATASE 99A"/>
    <property type="match status" value="1"/>
</dbReference>
<dbReference type="PROSITE" id="PS50056">
    <property type="entry name" value="TYR_PHOSPHATASE_2"/>
    <property type="match status" value="2"/>
</dbReference>
<dbReference type="SMART" id="SM00404">
    <property type="entry name" value="PTPc_motif"/>
    <property type="match status" value="2"/>
</dbReference>
<dbReference type="SUPFAM" id="SSF49265">
    <property type="entry name" value="Fibronectin type III"/>
    <property type="match status" value="1"/>
</dbReference>